<organism evidence="2 3">
    <name type="scientific">Kitasatospora arboriphila</name>
    <dbReference type="NCBI Taxonomy" id="258052"/>
    <lineage>
        <taxon>Bacteria</taxon>
        <taxon>Bacillati</taxon>
        <taxon>Actinomycetota</taxon>
        <taxon>Actinomycetes</taxon>
        <taxon>Kitasatosporales</taxon>
        <taxon>Streptomycetaceae</taxon>
        <taxon>Kitasatospora</taxon>
    </lineage>
</organism>
<accession>A0ABN1TVL5</accession>
<proteinExistence type="predicted"/>
<sequence length="116" mass="12641">MTGRSRRPPPTRPGGIRVKPPDALATVGGMIDNAAETLAWALIGWDTDDAAAHVTDDLTRDEILSVRDFFPGREDDLLATAVYVVPPELYEAMRAAVPRLEFRAGLEYQLGGHLKA</sequence>
<evidence type="ECO:0000256" key="1">
    <source>
        <dbReference type="SAM" id="MobiDB-lite"/>
    </source>
</evidence>
<comment type="caution">
    <text evidence="2">The sequence shown here is derived from an EMBL/GenBank/DDBJ whole genome shotgun (WGS) entry which is preliminary data.</text>
</comment>
<protein>
    <submittedName>
        <fullName evidence="2">Uncharacterized protein</fullName>
    </submittedName>
</protein>
<reference evidence="2 3" key="1">
    <citation type="journal article" date="2019" name="Int. J. Syst. Evol. Microbiol.">
        <title>The Global Catalogue of Microorganisms (GCM) 10K type strain sequencing project: providing services to taxonomists for standard genome sequencing and annotation.</title>
        <authorList>
            <consortium name="The Broad Institute Genomics Platform"/>
            <consortium name="The Broad Institute Genome Sequencing Center for Infectious Disease"/>
            <person name="Wu L."/>
            <person name="Ma J."/>
        </authorList>
    </citation>
    <scope>NUCLEOTIDE SEQUENCE [LARGE SCALE GENOMIC DNA]</scope>
    <source>
        <strain evidence="2 3">JCM 13002</strain>
    </source>
</reference>
<name>A0ABN1TVL5_9ACTN</name>
<evidence type="ECO:0000313" key="2">
    <source>
        <dbReference type="EMBL" id="GAA1105050.1"/>
    </source>
</evidence>
<dbReference type="Proteomes" id="UP001499987">
    <property type="component" value="Unassembled WGS sequence"/>
</dbReference>
<keyword evidence="3" id="KW-1185">Reference proteome</keyword>
<dbReference type="EMBL" id="BAAALD010000063">
    <property type="protein sequence ID" value="GAA1105050.1"/>
    <property type="molecule type" value="Genomic_DNA"/>
</dbReference>
<feature type="region of interest" description="Disordered" evidence="1">
    <location>
        <begin position="1"/>
        <end position="21"/>
    </location>
</feature>
<evidence type="ECO:0000313" key="3">
    <source>
        <dbReference type="Proteomes" id="UP001499987"/>
    </source>
</evidence>
<gene>
    <name evidence="2" type="ORF">GCM10009663_54030</name>
</gene>